<proteinExistence type="predicted"/>
<dbReference type="RefSeq" id="WP_184793043.1">
    <property type="nucleotide sequence ID" value="NZ_BONT01000080.1"/>
</dbReference>
<protein>
    <submittedName>
        <fullName evidence="1">Uncharacterized protein</fullName>
    </submittedName>
</protein>
<name>A0A841G224_9ACTN</name>
<reference evidence="1 2" key="1">
    <citation type="submission" date="2020-08" db="EMBL/GenBank/DDBJ databases">
        <title>Genomic Encyclopedia of Type Strains, Phase IV (KMG-IV): sequencing the most valuable type-strain genomes for metagenomic binning, comparative biology and taxonomic classification.</title>
        <authorList>
            <person name="Goeker M."/>
        </authorList>
    </citation>
    <scope>NUCLEOTIDE SEQUENCE [LARGE SCALE GENOMIC DNA]</scope>
    <source>
        <strain evidence="1 2">YIM 65646</strain>
    </source>
</reference>
<dbReference type="EMBL" id="JACHGT010000028">
    <property type="protein sequence ID" value="MBB6039968.1"/>
    <property type="molecule type" value="Genomic_DNA"/>
</dbReference>
<evidence type="ECO:0000313" key="2">
    <source>
        <dbReference type="Proteomes" id="UP000548476"/>
    </source>
</evidence>
<accession>A0A841G224</accession>
<organism evidence="1 2">
    <name type="scientific">Phytomonospora endophytica</name>
    <dbReference type="NCBI Taxonomy" id="714109"/>
    <lineage>
        <taxon>Bacteria</taxon>
        <taxon>Bacillati</taxon>
        <taxon>Actinomycetota</taxon>
        <taxon>Actinomycetes</taxon>
        <taxon>Micromonosporales</taxon>
        <taxon>Micromonosporaceae</taxon>
        <taxon>Phytomonospora</taxon>
    </lineage>
</organism>
<evidence type="ECO:0000313" key="1">
    <source>
        <dbReference type="EMBL" id="MBB6039968.1"/>
    </source>
</evidence>
<keyword evidence="2" id="KW-1185">Reference proteome</keyword>
<sequence length="330" mass="34217">MAIRHRRPPRLGRKTRRTLIGCALLALLVPLTAVALRVVIDRAQDCAETLDLEVAAAPAIASALRDVAGSLPPGSLRVNATCVSVTITEADSAAVAAALVEARGGRIDVGDGSGNGPAAVLPHVWVPESRAWSLRVDGAVDAGSGTVLGAHQPSVAFSPVGLAARGADAEKYRPSLDLDDWDPAKLPVCVGDPRRDVAALAALAAFDNVGAGRKVEIDTELAADELPKGFKAVPMSRLDLDAHNAEHPDEPWVLLETRPAVTGLDFPYAMRADLSGLLSQAAEKFLAVLDDEANLARLTAVGLLPPDQYQPVLTTAAVTAALNGVEGSGT</sequence>
<dbReference type="AlphaFoldDB" id="A0A841G224"/>
<dbReference type="Proteomes" id="UP000548476">
    <property type="component" value="Unassembled WGS sequence"/>
</dbReference>
<gene>
    <name evidence="1" type="ORF">HNR73_007867</name>
</gene>
<comment type="caution">
    <text evidence="1">The sequence shown here is derived from an EMBL/GenBank/DDBJ whole genome shotgun (WGS) entry which is preliminary data.</text>
</comment>